<accession>A0AAE3FT66</accession>
<dbReference type="PANTHER" id="PTHR34308:SF1">
    <property type="entry name" value="COBALAMIN BIOSYNTHESIS PROTEIN CBIB"/>
    <property type="match status" value="1"/>
</dbReference>
<reference evidence="12 13" key="1">
    <citation type="journal article" date="2022" name="Syst. Appl. Microbiol.">
        <title>Natronocalculus amylovorans gen. nov., sp. nov., and Natranaeroarchaeum aerophilus sp. nov., dominant culturable amylolytic natronoarchaea from hypersaline soda lakes in southwestern Siberia.</title>
        <authorList>
            <person name="Sorokin D.Y."/>
            <person name="Elcheninov A.G."/>
            <person name="Khizhniak T.V."/>
            <person name="Koenen M."/>
            <person name="Bale N.J."/>
            <person name="Damste J.S.S."/>
            <person name="Kublanov I.V."/>
        </authorList>
    </citation>
    <scope>NUCLEOTIDE SEQUENCE [LARGE SCALE GENOMIC DNA]</scope>
    <source>
        <strain evidence="12 13">AArc-St1-1</strain>
    </source>
</reference>
<comment type="pathway">
    <text evidence="3 11">Cofactor biosynthesis; adenosylcobalamin biosynthesis.</text>
</comment>
<sequence>MAVEITLAVVLAAILDRTVRELPSRIHPVALFGSLVGRADREWARPRLAGVGMALALPVLPTAVAFGIVSVAVALHPLLGVLATGTVLFTTTSLQMLLEEAAGVIEASATDPAAARERLPALAGRDPADLSPALLRSAAVESASENLADGLVAPLLAFALLAPVSIALGAAAAAWLKAVNTLDSMLGYPSKPHGWASARLDDLVMWVPARLSALLLSAAALSPDPVLTARRWRGETASPNSGWPMATAAGALQVRLEKPDAYVLNELASLPTTEQARRGVALVGRAGLLAYALAALPGVIAWLF</sequence>
<keyword evidence="10 11" id="KW-0472">Membrane</keyword>
<dbReference type="AlphaFoldDB" id="A0AAE3FT66"/>
<dbReference type="Pfam" id="PF03186">
    <property type="entry name" value="CobD_Cbib"/>
    <property type="match status" value="1"/>
</dbReference>
<evidence type="ECO:0000256" key="5">
    <source>
        <dbReference type="ARBA" id="ARBA00016185"/>
    </source>
</evidence>
<comment type="function">
    <text evidence="1 11">Converts cobyric acid to cobinamide by the addition of aminopropanol on the F carboxylic group.</text>
</comment>
<gene>
    <name evidence="12" type="primary">cbiB</name>
    <name evidence="11" type="synonym">cobD</name>
    <name evidence="12" type="ORF">AArcSt11_12590</name>
</gene>
<evidence type="ECO:0000256" key="2">
    <source>
        <dbReference type="ARBA" id="ARBA00004651"/>
    </source>
</evidence>
<feature type="transmembrane region" description="Helical" evidence="11">
    <location>
        <begin position="282"/>
        <end position="303"/>
    </location>
</feature>
<dbReference type="EMBL" id="JAKRVY010000007">
    <property type="protein sequence ID" value="MCL9814488.1"/>
    <property type="molecule type" value="Genomic_DNA"/>
</dbReference>
<evidence type="ECO:0000256" key="9">
    <source>
        <dbReference type="ARBA" id="ARBA00022989"/>
    </source>
</evidence>
<comment type="caution">
    <text evidence="12">The sequence shown here is derived from an EMBL/GenBank/DDBJ whole genome shotgun (WGS) entry which is preliminary data.</text>
</comment>
<dbReference type="GO" id="GO:0005886">
    <property type="term" value="C:plasma membrane"/>
    <property type="evidence" value="ECO:0007669"/>
    <property type="project" value="UniProtKB-SubCell"/>
</dbReference>
<comment type="subcellular location">
    <subcellularLocation>
        <location evidence="2 11">Cell membrane</location>
        <topology evidence="2 11">Multi-pass membrane protein</topology>
    </subcellularLocation>
</comment>
<comment type="similarity">
    <text evidence="4 11">Belongs to the CobD/CbiB family.</text>
</comment>
<protein>
    <recommendedName>
        <fullName evidence="5 11">Probable cobalamin biosynthesis protein CobD</fullName>
    </recommendedName>
</protein>
<dbReference type="GO" id="GO:0048472">
    <property type="term" value="F:threonine-phosphate decarboxylase activity"/>
    <property type="evidence" value="ECO:0007669"/>
    <property type="project" value="InterPro"/>
</dbReference>
<evidence type="ECO:0000256" key="4">
    <source>
        <dbReference type="ARBA" id="ARBA00006263"/>
    </source>
</evidence>
<evidence type="ECO:0000256" key="8">
    <source>
        <dbReference type="ARBA" id="ARBA00022692"/>
    </source>
</evidence>
<organism evidence="12 13">
    <name type="scientific">Natranaeroarchaeum aerophilus</name>
    <dbReference type="NCBI Taxonomy" id="2917711"/>
    <lineage>
        <taxon>Archaea</taxon>
        <taxon>Methanobacteriati</taxon>
        <taxon>Methanobacteriota</taxon>
        <taxon>Stenosarchaea group</taxon>
        <taxon>Halobacteria</taxon>
        <taxon>Halobacteriales</taxon>
        <taxon>Natronoarchaeaceae</taxon>
        <taxon>Natranaeroarchaeum</taxon>
    </lineage>
</organism>
<evidence type="ECO:0000313" key="12">
    <source>
        <dbReference type="EMBL" id="MCL9814488.1"/>
    </source>
</evidence>
<keyword evidence="8 11" id="KW-0812">Transmembrane</keyword>
<dbReference type="NCBIfam" id="TIGR00380">
    <property type="entry name" value="cobal_cbiB"/>
    <property type="match status" value="1"/>
</dbReference>
<dbReference type="GO" id="GO:0015420">
    <property type="term" value="F:ABC-type vitamin B12 transporter activity"/>
    <property type="evidence" value="ECO:0007669"/>
    <property type="project" value="UniProtKB-UniRule"/>
</dbReference>
<evidence type="ECO:0000256" key="10">
    <source>
        <dbReference type="ARBA" id="ARBA00023136"/>
    </source>
</evidence>
<dbReference type="GO" id="GO:0009236">
    <property type="term" value="P:cobalamin biosynthetic process"/>
    <property type="evidence" value="ECO:0007669"/>
    <property type="project" value="UniProtKB-UniRule"/>
</dbReference>
<keyword evidence="13" id="KW-1185">Reference proteome</keyword>
<comment type="caution">
    <text evidence="11">Lacks conserved residue(s) required for the propagation of feature annotation.</text>
</comment>
<name>A0AAE3FT66_9EURY</name>
<keyword evidence="9 11" id="KW-1133">Transmembrane helix</keyword>
<feature type="transmembrane region" description="Helical" evidence="11">
    <location>
        <begin position="151"/>
        <end position="176"/>
    </location>
</feature>
<dbReference type="RefSeq" id="WP_250597520.1">
    <property type="nucleotide sequence ID" value="NZ_JAKRVY010000007.1"/>
</dbReference>
<dbReference type="HAMAP" id="MF_00024">
    <property type="entry name" value="CobD_CbiB"/>
    <property type="match status" value="1"/>
</dbReference>
<dbReference type="Proteomes" id="UP001202674">
    <property type="component" value="Unassembled WGS sequence"/>
</dbReference>
<dbReference type="InterPro" id="IPR004485">
    <property type="entry name" value="Cobalamin_biosynth_CobD/CbiB"/>
</dbReference>
<evidence type="ECO:0000256" key="3">
    <source>
        <dbReference type="ARBA" id="ARBA00004953"/>
    </source>
</evidence>
<evidence type="ECO:0000256" key="11">
    <source>
        <dbReference type="HAMAP-Rule" id="MF_00024"/>
    </source>
</evidence>
<feature type="transmembrane region" description="Helical" evidence="11">
    <location>
        <begin position="48"/>
        <end position="72"/>
    </location>
</feature>
<evidence type="ECO:0000313" key="13">
    <source>
        <dbReference type="Proteomes" id="UP001202674"/>
    </source>
</evidence>
<evidence type="ECO:0000256" key="6">
    <source>
        <dbReference type="ARBA" id="ARBA00022475"/>
    </source>
</evidence>
<proteinExistence type="inferred from homology"/>
<evidence type="ECO:0000256" key="1">
    <source>
        <dbReference type="ARBA" id="ARBA00003384"/>
    </source>
</evidence>
<dbReference type="PANTHER" id="PTHR34308">
    <property type="entry name" value="COBALAMIN BIOSYNTHESIS PROTEIN CBIB"/>
    <property type="match status" value="1"/>
</dbReference>
<keyword evidence="7 11" id="KW-0169">Cobalamin biosynthesis</keyword>
<keyword evidence="6 11" id="KW-1003">Cell membrane</keyword>
<evidence type="ECO:0000256" key="7">
    <source>
        <dbReference type="ARBA" id="ARBA00022573"/>
    </source>
</evidence>